<evidence type="ECO:0000313" key="2">
    <source>
        <dbReference type="Proteomes" id="UP000694924"/>
    </source>
</evidence>
<organism evidence="2 3">
    <name type="scientific">Polistes dominula</name>
    <name type="common">European paper wasp</name>
    <name type="synonym">Vespa dominula</name>
    <dbReference type="NCBI Taxonomy" id="743375"/>
    <lineage>
        <taxon>Eukaryota</taxon>
        <taxon>Metazoa</taxon>
        <taxon>Ecdysozoa</taxon>
        <taxon>Arthropoda</taxon>
        <taxon>Hexapoda</taxon>
        <taxon>Insecta</taxon>
        <taxon>Pterygota</taxon>
        <taxon>Neoptera</taxon>
        <taxon>Endopterygota</taxon>
        <taxon>Hymenoptera</taxon>
        <taxon>Apocrita</taxon>
        <taxon>Aculeata</taxon>
        <taxon>Vespoidea</taxon>
        <taxon>Vespidae</taxon>
        <taxon>Polistinae</taxon>
        <taxon>Polistini</taxon>
        <taxon>Polistes</taxon>
    </lineage>
</organism>
<sequence length="466" mass="54292">MTRLDVKNLDSNNQNTEARGYYNASICIKIKKNPLDTDFKDFLKLVPADKLKPILEKYSDDDKTLESFAWTLGWEYFNRARALQNLPEYKALEKYLQESGYNGMVKFRILHNAYGPEEYVPPSPVRLNSEEYAPPCLVRLNSEEISEIGINGFLKEYLHILPLEEIKRLHDKKMVESPSFIKFSTCINSDKYYGIVDSLESRQEYKDFVQKSKEAGIDFVAIQNLKLYILGFGPMNESVIIMGVAAVMSAVFFGLLAYNLRTIMTDTDLSNLSMLRDRSSLEEDFRDILGFLPLVEIQMTINNYVQYDEQLNETVNFINDQKRFIFSELQSIPQVCHFINMLKENGLNVDHWSESIERLWKSMPSFVVSDECIVSGGLTGMISRILKIIPRNELHILLQQKLRYSQSFRKLINYLRSRSFNDLCNAMEENAGLQRHYYWAKESGLEIVFAIEFIRNLYFYLTEDLE</sequence>
<accession>A0ABM1IPD5</accession>
<dbReference type="GeneID" id="107069345"/>
<keyword evidence="1" id="KW-1133">Transmembrane helix</keyword>
<evidence type="ECO:0000313" key="3">
    <source>
        <dbReference type="RefSeq" id="XP_015182072.1"/>
    </source>
</evidence>
<dbReference type="RefSeq" id="XP_015182072.1">
    <property type="nucleotide sequence ID" value="XM_015326586.1"/>
</dbReference>
<dbReference type="Proteomes" id="UP000694924">
    <property type="component" value="Unplaced"/>
</dbReference>
<evidence type="ECO:0000256" key="1">
    <source>
        <dbReference type="SAM" id="Phobius"/>
    </source>
</evidence>
<dbReference type="PANTHER" id="PTHR21163:SF1">
    <property type="entry name" value="PROTEIN G12"/>
    <property type="match status" value="1"/>
</dbReference>
<dbReference type="PANTHER" id="PTHR21163">
    <property type="entry name" value="PROTEIN G12"/>
    <property type="match status" value="1"/>
</dbReference>
<protein>
    <submittedName>
        <fullName evidence="3">Uncharacterized protein LOC107069345</fullName>
    </submittedName>
</protein>
<proteinExistence type="predicted"/>
<gene>
    <name evidence="3" type="primary">LOC107069345</name>
</gene>
<dbReference type="InterPro" id="IPR010629">
    <property type="entry name" value="Ins_allergen"/>
</dbReference>
<feature type="transmembrane region" description="Helical" evidence="1">
    <location>
        <begin position="239"/>
        <end position="260"/>
    </location>
</feature>
<keyword evidence="1" id="KW-0472">Membrane</keyword>
<name>A0ABM1IPD5_POLDO</name>
<keyword evidence="1" id="KW-0812">Transmembrane</keyword>
<keyword evidence="2" id="KW-1185">Reference proteome</keyword>
<reference evidence="3" key="1">
    <citation type="submission" date="2025-08" db="UniProtKB">
        <authorList>
            <consortium name="RefSeq"/>
        </authorList>
    </citation>
    <scope>IDENTIFICATION</scope>
    <source>
        <tissue evidence="3">Whole body</tissue>
    </source>
</reference>
<dbReference type="Pfam" id="PF06757">
    <property type="entry name" value="Ins_allergen_rp"/>
    <property type="match status" value="2"/>
</dbReference>